<accession>A0A4C1UM28</accession>
<reference evidence="1 2" key="1">
    <citation type="journal article" date="2019" name="Commun. Biol.">
        <title>The bagworm genome reveals a unique fibroin gene that provides high tensile strength.</title>
        <authorList>
            <person name="Kono N."/>
            <person name="Nakamura H."/>
            <person name="Ohtoshi R."/>
            <person name="Tomita M."/>
            <person name="Numata K."/>
            <person name="Arakawa K."/>
        </authorList>
    </citation>
    <scope>NUCLEOTIDE SEQUENCE [LARGE SCALE GENOMIC DNA]</scope>
</reference>
<sequence>MTVVIPLSRRDFVKATRHEFLNFRVLQLGHFVLRFHSKIPDNTLLVQLPPSADDAITASSLFSGPTKTVTRRWTCTKAPETITLSLGGGVDLYTLHLWKRESAVPIRQVEIAQHSCPVH</sequence>
<keyword evidence="2" id="KW-1185">Reference proteome</keyword>
<dbReference type="AlphaFoldDB" id="A0A4C1UM28"/>
<name>A0A4C1UM28_EUMVA</name>
<evidence type="ECO:0000313" key="1">
    <source>
        <dbReference type="EMBL" id="GBP27488.1"/>
    </source>
</evidence>
<comment type="caution">
    <text evidence="1">The sequence shown here is derived from an EMBL/GenBank/DDBJ whole genome shotgun (WGS) entry which is preliminary data.</text>
</comment>
<dbReference type="Proteomes" id="UP000299102">
    <property type="component" value="Unassembled WGS sequence"/>
</dbReference>
<evidence type="ECO:0000313" key="2">
    <source>
        <dbReference type="Proteomes" id="UP000299102"/>
    </source>
</evidence>
<proteinExistence type="predicted"/>
<organism evidence="1 2">
    <name type="scientific">Eumeta variegata</name>
    <name type="common">Bagworm moth</name>
    <name type="synonym">Eumeta japonica</name>
    <dbReference type="NCBI Taxonomy" id="151549"/>
    <lineage>
        <taxon>Eukaryota</taxon>
        <taxon>Metazoa</taxon>
        <taxon>Ecdysozoa</taxon>
        <taxon>Arthropoda</taxon>
        <taxon>Hexapoda</taxon>
        <taxon>Insecta</taxon>
        <taxon>Pterygota</taxon>
        <taxon>Neoptera</taxon>
        <taxon>Endopterygota</taxon>
        <taxon>Lepidoptera</taxon>
        <taxon>Glossata</taxon>
        <taxon>Ditrysia</taxon>
        <taxon>Tineoidea</taxon>
        <taxon>Psychidae</taxon>
        <taxon>Oiketicinae</taxon>
        <taxon>Eumeta</taxon>
    </lineage>
</organism>
<gene>
    <name evidence="1" type="ORF">EVAR_14309_1</name>
</gene>
<protein>
    <submittedName>
        <fullName evidence="1">Uncharacterized protein</fullName>
    </submittedName>
</protein>
<dbReference type="EMBL" id="BGZK01000194">
    <property type="protein sequence ID" value="GBP27488.1"/>
    <property type="molecule type" value="Genomic_DNA"/>
</dbReference>